<name>A0A0L0EZY5_9EUKA</name>
<dbReference type="RefSeq" id="XP_014143826.1">
    <property type="nucleotide sequence ID" value="XM_014288351.1"/>
</dbReference>
<dbReference type="Proteomes" id="UP000054560">
    <property type="component" value="Unassembled WGS sequence"/>
</dbReference>
<evidence type="ECO:0000313" key="2">
    <source>
        <dbReference type="Proteomes" id="UP000054560"/>
    </source>
</evidence>
<sequence>AKFSGGVHGFGTRLYKAIAAASPGGTPGADIIADVLGVAIRHPTGMVASVMVVREPDYLRFTSVVAHICNLHKQLSIV</sequence>
<proteinExistence type="predicted"/>
<evidence type="ECO:0000313" key="1">
    <source>
        <dbReference type="EMBL" id="KNC69924.1"/>
    </source>
</evidence>
<dbReference type="EMBL" id="KQ252765">
    <property type="protein sequence ID" value="KNC69924.1"/>
    <property type="molecule type" value="Genomic_DNA"/>
</dbReference>
<feature type="non-terminal residue" evidence="1">
    <location>
        <position position="1"/>
    </location>
</feature>
<gene>
    <name evidence="1" type="ORF">SARC_17557</name>
</gene>
<protein>
    <submittedName>
        <fullName evidence="1">Uncharacterized protein</fullName>
    </submittedName>
</protein>
<dbReference type="AlphaFoldDB" id="A0A0L0EZY5"/>
<keyword evidence="2" id="KW-1185">Reference proteome</keyword>
<reference evidence="1 2" key="1">
    <citation type="submission" date="2011-02" db="EMBL/GenBank/DDBJ databases">
        <title>The Genome Sequence of Sphaeroforma arctica JP610.</title>
        <authorList>
            <consortium name="The Broad Institute Genome Sequencing Platform"/>
            <person name="Russ C."/>
            <person name="Cuomo C."/>
            <person name="Young S.K."/>
            <person name="Zeng Q."/>
            <person name="Gargeya S."/>
            <person name="Alvarado L."/>
            <person name="Berlin A."/>
            <person name="Chapman S.B."/>
            <person name="Chen Z."/>
            <person name="Freedman E."/>
            <person name="Gellesch M."/>
            <person name="Goldberg J."/>
            <person name="Griggs A."/>
            <person name="Gujja S."/>
            <person name="Heilman E."/>
            <person name="Heiman D."/>
            <person name="Howarth C."/>
            <person name="Mehta T."/>
            <person name="Neiman D."/>
            <person name="Pearson M."/>
            <person name="Roberts A."/>
            <person name="Saif S."/>
            <person name="Shea T."/>
            <person name="Shenoy N."/>
            <person name="Sisk P."/>
            <person name="Stolte C."/>
            <person name="Sykes S."/>
            <person name="White J."/>
            <person name="Yandava C."/>
            <person name="Burger G."/>
            <person name="Gray M.W."/>
            <person name="Holland P.W.H."/>
            <person name="King N."/>
            <person name="Lang F.B.F."/>
            <person name="Roger A.J."/>
            <person name="Ruiz-Trillo I."/>
            <person name="Haas B."/>
            <person name="Nusbaum C."/>
            <person name="Birren B."/>
        </authorList>
    </citation>
    <scope>NUCLEOTIDE SEQUENCE [LARGE SCALE GENOMIC DNA]</scope>
    <source>
        <strain evidence="1 2">JP610</strain>
    </source>
</reference>
<dbReference type="GeneID" id="25918061"/>
<organism evidence="1 2">
    <name type="scientific">Sphaeroforma arctica JP610</name>
    <dbReference type="NCBI Taxonomy" id="667725"/>
    <lineage>
        <taxon>Eukaryota</taxon>
        <taxon>Ichthyosporea</taxon>
        <taxon>Ichthyophonida</taxon>
        <taxon>Sphaeroforma</taxon>
    </lineage>
</organism>
<accession>A0A0L0EZY5</accession>